<accession>A0A7S8MXK5</accession>
<dbReference type="GO" id="GO:1901135">
    <property type="term" value="P:carbohydrate derivative metabolic process"/>
    <property type="evidence" value="ECO:0007669"/>
    <property type="project" value="InterPro"/>
</dbReference>
<feature type="domain" description="SIS" evidence="5">
    <location>
        <begin position="125"/>
        <end position="266"/>
    </location>
</feature>
<evidence type="ECO:0000313" key="7">
    <source>
        <dbReference type="Proteomes" id="UP000594480"/>
    </source>
</evidence>
<dbReference type="GO" id="GO:0003677">
    <property type="term" value="F:DNA binding"/>
    <property type="evidence" value="ECO:0007669"/>
    <property type="project" value="UniProtKB-KW"/>
</dbReference>
<dbReference type="PROSITE" id="PS51071">
    <property type="entry name" value="HTH_RPIR"/>
    <property type="match status" value="1"/>
</dbReference>
<dbReference type="GO" id="GO:0003700">
    <property type="term" value="F:DNA-binding transcription factor activity"/>
    <property type="evidence" value="ECO:0007669"/>
    <property type="project" value="InterPro"/>
</dbReference>
<dbReference type="Gene3D" id="3.40.50.10490">
    <property type="entry name" value="Glucose-6-phosphate isomerase like protein, domain 1"/>
    <property type="match status" value="1"/>
</dbReference>
<dbReference type="InterPro" id="IPR009057">
    <property type="entry name" value="Homeodomain-like_sf"/>
</dbReference>
<dbReference type="InterPro" id="IPR000281">
    <property type="entry name" value="HTH_RpiR"/>
</dbReference>
<evidence type="ECO:0000259" key="5">
    <source>
        <dbReference type="PROSITE" id="PS51464"/>
    </source>
</evidence>
<dbReference type="PANTHER" id="PTHR30514:SF1">
    <property type="entry name" value="HTH-TYPE TRANSCRIPTIONAL REGULATOR HEXR-RELATED"/>
    <property type="match status" value="1"/>
</dbReference>
<dbReference type="RefSeq" id="WP_195692323.1">
    <property type="nucleotide sequence ID" value="NZ_CP064760.1"/>
</dbReference>
<gene>
    <name evidence="6" type="ORF">IT882_13820</name>
</gene>
<reference evidence="6 7" key="1">
    <citation type="submission" date="2020-11" db="EMBL/GenBank/DDBJ databases">
        <title>Amino acid is mineralized and recycled by bacteria in oceanic microbiome.</title>
        <authorList>
            <person name="Zheng L.Y."/>
        </authorList>
    </citation>
    <scope>NUCLEOTIDE SEQUENCE [LARGE SCALE GENOMIC DNA]</scope>
    <source>
        <strain evidence="6 7">A32-1</strain>
    </source>
</reference>
<dbReference type="InterPro" id="IPR047640">
    <property type="entry name" value="RpiR-like"/>
</dbReference>
<sequence length="285" mass="29375">MWSGSADAPPSTRIAMLAPSLQPTERRVAESIVADVEAAIERTAQEVADLVGVGRASVIRTAQSLGYEGYPQLRVALAREVSLTGTAATGTDGTMLGALRGAVDRFAARLPHTVSALTEAELDAFVTEIDGAQRLLVAANGLSSPLGIDLAMRLTSAGRPAEYMPDTLGQQIAAKHLGRGSACLVVSGSGANRASLDVVTEARASGARVLAITSFPRSPVAEAADVALIVAPVNDSFHDELVHTSRAALMLVTESVVGLLVARRGDSARAAQAATLSVLSRSLSE</sequence>
<dbReference type="SUPFAM" id="SSF46689">
    <property type="entry name" value="Homeodomain-like"/>
    <property type="match status" value="1"/>
</dbReference>
<dbReference type="GO" id="GO:0097367">
    <property type="term" value="F:carbohydrate derivative binding"/>
    <property type="evidence" value="ECO:0007669"/>
    <property type="project" value="InterPro"/>
</dbReference>
<keyword evidence="1" id="KW-0805">Transcription regulation</keyword>
<dbReference type="Pfam" id="PF01418">
    <property type="entry name" value="HTH_6"/>
    <property type="match status" value="1"/>
</dbReference>
<evidence type="ECO:0000259" key="4">
    <source>
        <dbReference type="PROSITE" id="PS51071"/>
    </source>
</evidence>
<dbReference type="InterPro" id="IPR036388">
    <property type="entry name" value="WH-like_DNA-bd_sf"/>
</dbReference>
<feature type="domain" description="HTH rpiR-type" evidence="4">
    <location>
        <begin position="8"/>
        <end position="84"/>
    </location>
</feature>
<dbReference type="InterPro" id="IPR035472">
    <property type="entry name" value="RpiR-like_SIS"/>
</dbReference>
<evidence type="ECO:0000256" key="1">
    <source>
        <dbReference type="ARBA" id="ARBA00023015"/>
    </source>
</evidence>
<dbReference type="PANTHER" id="PTHR30514">
    <property type="entry name" value="GLUCOKINASE"/>
    <property type="match status" value="1"/>
</dbReference>
<dbReference type="PROSITE" id="PS51464">
    <property type="entry name" value="SIS"/>
    <property type="match status" value="1"/>
</dbReference>
<dbReference type="AlphaFoldDB" id="A0A7S8MXK5"/>
<keyword evidence="2" id="KW-0238">DNA-binding</keyword>
<dbReference type="KEGG" id="msf:IT882_13820"/>
<dbReference type="SUPFAM" id="SSF53697">
    <property type="entry name" value="SIS domain"/>
    <property type="match status" value="1"/>
</dbReference>
<name>A0A7S8MXK5_9MICO</name>
<evidence type="ECO:0000256" key="3">
    <source>
        <dbReference type="ARBA" id="ARBA00023163"/>
    </source>
</evidence>
<dbReference type="Gene3D" id="1.10.10.10">
    <property type="entry name" value="Winged helix-like DNA-binding domain superfamily/Winged helix DNA-binding domain"/>
    <property type="match status" value="1"/>
</dbReference>
<protein>
    <submittedName>
        <fullName evidence="6">MurR/RpiR family transcriptional regulator</fullName>
    </submittedName>
</protein>
<organism evidence="6 7">
    <name type="scientific">Microbacterium schleiferi</name>
    <dbReference type="NCBI Taxonomy" id="69362"/>
    <lineage>
        <taxon>Bacteria</taxon>
        <taxon>Bacillati</taxon>
        <taxon>Actinomycetota</taxon>
        <taxon>Actinomycetes</taxon>
        <taxon>Micrococcales</taxon>
        <taxon>Microbacteriaceae</taxon>
        <taxon>Microbacterium</taxon>
    </lineage>
</organism>
<dbReference type="Pfam" id="PF01380">
    <property type="entry name" value="SIS"/>
    <property type="match status" value="1"/>
</dbReference>
<dbReference type="InterPro" id="IPR046348">
    <property type="entry name" value="SIS_dom_sf"/>
</dbReference>
<dbReference type="Proteomes" id="UP000594480">
    <property type="component" value="Chromosome"/>
</dbReference>
<keyword evidence="3" id="KW-0804">Transcription</keyword>
<evidence type="ECO:0000256" key="2">
    <source>
        <dbReference type="ARBA" id="ARBA00023125"/>
    </source>
</evidence>
<dbReference type="InterPro" id="IPR001347">
    <property type="entry name" value="SIS_dom"/>
</dbReference>
<dbReference type="CDD" id="cd05013">
    <property type="entry name" value="SIS_RpiR"/>
    <property type="match status" value="1"/>
</dbReference>
<proteinExistence type="predicted"/>
<dbReference type="EMBL" id="CP064760">
    <property type="protein sequence ID" value="QPE04245.1"/>
    <property type="molecule type" value="Genomic_DNA"/>
</dbReference>
<evidence type="ECO:0000313" key="6">
    <source>
        <dbReference type="EMBL" id="QPE04245.1"/>
    </source>
</evidence>
<keyword evidence="7" id="KW-1185">Reference proteome</keyword>